<dbReference type="EMBL" id="BARW01002065">
    <property type="protein sequence ID" value="GAI67008.1"/>
    <property type="molecule type" value="Genomic_DNA"/>
</dbReference>
<organism evidence="1">
    <name type="scientific">marine sediment metagenome</name>
    <dbReference type="NCBI Taxonomy" id="412755"/>
    <lineage>
        <taxon>unclassified sequences</taxon>
        <taxon>metagenomes</taxon>
        <taxon>ecological metagenomes</taxon>
    </lineage>
</organism>
<sequence length="67" mass="7338">EEEKVGAAAPKPKRDPATLKNTNDLLKACNQDFKMQPKQVYAELNISGPKEIADPAEAYQRIAAVRG</sequence>
<accession>X1QFQ0</accession>
<evidence type="ECO:0000313" key="1">
    <source>
        <dbReference type="EMBL" id="GAI67008.1"/>
    </source>
</evidence>
<name>X1QFQ0_9ZZZZ</name>
<gene>
    <name evidence="1" type="ORF">S12H4_06027</name>
</gene>
<protein>
    <submittedName>
        <fullName evidence="1">Uncharacterized protein</fullName>
    </submittedName>
</protein>
<feature type="non-terminal residue" evidence="1">
    <location>
        <position position="1"/>
    </location>
</feature>
<proteinExistence type="predicted"/>
<dbReference type="AlphaFoldDB" id="X1QFQ0"/>
<comment type="caution">
    <text evidence="1">The sequence shown here is derived from an EMBL/GenBank/DDBJ whole genome shotgun (WGS) entry which is preliminary data.</text>
</comment>
<reference evidence="1" key="1">
    <citation type="journal article" date="2014" name="Front. Microbiol.">
        <title>High frequency of phylogenetically diverse reductive dehalogenase-homologous genes in deep subseafloor sedimentary metagenomes.</title>
        <authorList>
            <person name="Kawai M."/>
            <person name="Futagami T."/>
            <person name="Toyoda A."/>
            <person name="Takaki Y."/>
            <person name="Nishi S."/>
            <person name="Hori S."/>
            <person name="Arai W."/>
            <person name="Tsubouchi T."/>
            <person name="Morono Y."/>
            <person name="Uchiyama I."/>
            <person name="Ito T."/>
            <person name="Fujiyama A."/>
            <person name="Inagaki F."/>
            <person name="Takami H."/>
        </authorList>
    </citation>
    <scope>NUCLEOTIDE SEQUENCE</scope>
    <source>
        <strain evidence="1">Expedition CK06-06</strain>
    </source>
</reference>